<accession>A0A964T5W5</accession>
<dbReference type="Gene3D" id="3.40.50.11220">
    <property type="match status" value="1"/>
</dbReference>
<dbReference type="InterPro" id="IPR000878">
    <property type="entry name" value="4pyrrol_Mease"/>
</dbReference>
<comment type="caution">
    <text evidence="9">The sequence shown here is derived from an EMBL/GenBank/DDBJ whole genome shotgun (WGS) entry which is preliminary data.</text>
</comment>
<protein>
    <submittedName>
        <fullName evidence="9">Precorrin-3B C(17)-methyltransferase</fullName>
        <ecNumber evidence="9">2.1.1.131</ecNumber>
    </submittedName>
</protein>
<dbReference type="CDD" id="cd11646">
    <property type="entry name" value="Precorrin_3B_C17_MT"/>
    <property type="match status" value="1"/>
</dbReference>
<dbReference type="GO" id="GO:0009236">
    <property type="term" value="P:cobalamin biosynthetic process"/>
    <property type="evidence" value="ECO:0007669"/>
    <property type="project" value="UniProtKB-KW"/>
</dbReference>
<dbReference type="SUPFAM" id="SSF53790">
    <property type="entry name" value="Tetrapyrrole methylase"/>
    <property type="match status" value="1"/>
</dbReference>
<evidence type="ECO:0000259" key="8">
    <source>
        <dbReference type="Pfam" id="PF11760"/>
    </source>
</evidence>
<evidence type="ECO:0000256" key="5">
    <source>
        <dbReference type="ARBA" id="ARBA00022691"/>
    </source>
</evidence>
<organism evidence="9 10">
    <name type="scientific">Propylenella binzhouense</name>
    <dbReference type="NCBI Taxonomy" id="2555902"/>
    <lineage>
        <taxon>Bacteria</taxon>
        <taxon>Pseudomonadati</taxon>
        <taxon>Pseudomonadota</taxon>
        <taxon>Alphaproteobacteria</taxon>
        <taxon>Hyphomicrobiales</taxon>
        <taxon>Propylenellaceae</taxon>
        <taxon>Propylenella</taxon>
    </lineage>
</organism>
<dbReference type="OrthoDB" id="9772960at2"/>
<dbReference type="InterPro" id="IPR006363">
    <property type="entry name" value="Cbl_synth_CobJ/CibH_dom"/>
</dbReference>
<dbReference type="Pfam" id="PF00590">
    <property type="entry name" value="TP_methylase"/>
    <property type="match status" value="1"/>
</dbReference>
<dbReference type="Gene3D" id="3.30.950.10">
    <property type="entry name" value="Methyltransferase, Cobalt-precorrin-4 Transmethylase, Domain 2"/>
    <property type="match status" value="1"/>
</dbReference>
<reference evidence="9" key="1">
    <citation type="submission" date="2019-03" db="EMBL/GenBank/DDBJ databases">
        <title>Afifella sp. nov., isolated from activated sludge.</title>
        <authorList>
            <person name="Li Q."/>
            <person name="Liu Y."/>
        </authorList>
    </citation>
    <scope>NUCLEOTIDE SEQUENCE</scope>
    <source>
        <strain evidence="9">L72</strain>
    </source>
</reference>
<evidence type="ECO:0000259" key="6">
    <source>
        <dbReference type="Pfam" id="PF00590"/>
    </source>
</evidence>
<dbReference type="Pfam" id="PF01890">
    <property type="entry name" value="CbiG_C"/>
    <property type="match status" value="1"/>
</dbReference>
<dbReference type="PANTHER" id="PTHR47036">
    <property type="entry name" value="COBALT-FACTOR III C(17)-METHYLTRANSFERASE-RELATED"/>
    <property type="match status" value="1"/>
</dbReference>
<keyword evidence="5" id="KW-0949">S-adenosyl-L-methionine</keyword>
<evidence type="ECO:0000256" key="4">
    <source>
        <dbReference type="ARBA" id="ARBA00022679"/>
    </source>
</evidence>
<dbReference type="SUPFAM" id="SSF159664">
    <property type="entry name" value="CobE/GbiG C-terminal domain-like"/>
    <property type="match status" value="1"/>
</dbReference>
<feature type="domain" description="CobE/GbiG C-terminal" evidence="7">
    <location>
        <begin position="204"/>
        <end position="324"/>
    </location>
</feature>
<dbReference type="InterPro" id="IPR036518">
    <property type="entry name" value="CobE/GbiG_C_sf"/>
</dbReference>
<dbReference type="InterPro" id="IPR002750">
    <property type="entry name" value="CobE/GbiG_C"/>
</dbReference>
<evidence type="ECO:0000259" key="7">
    <source>
        <dbReference type="Pfam" id="PF01890"/>
    </source>
</evidence>
<comment type="pathway">
    <text evidence="1">Cofactor biosynthesis; adenosylcobalamin biosynthesis.</text>
</comment>
<dbReference type="NCBIfam" id="TIGR01466">
    <property type="entry name" value="cobJ_cbiH"/>
    <property type="match status" value="1"/>
</dbReference>
<keyword evidence="10" id="KW-1185">Reference proteome</keyword>
<dbReference type="RefSeq" id="WP_161140361.1">
    <property type="nucleotide sequence ID" value="NZ_SPKJ01000026.1"/>
</dbReference>
<dbReference type="InterPro" id="IPR014776">
    <property type="entry name" value="4pyrrole_Mease_sub2"/>
</dbReference>
<dbReference type="Gene3D" id="3.40.1010.10">
    <property type="entry name" value="Cobalt-precorrin-4 Transmethylase, Domain 1"/>
    <property type="match status" value="1"/>
</dbReference>
<dbReference type="EMBL" id="SPKJ01000026">
    <property type="protein sequence ID" value="MYZ48012.1"/>
    <property type="molecule type" value="Genomic_DNA"/>
</dbReference>
<name>A0A964T5W5_9HYPH</name>
<dbReference type="InterPro" id="IPR038029">
    <property type="entry name" value="GbiG_N_sf"/>
</dbReference>
<dbReference type="InterPro" id="IPR014777">
    <property type="entry name" value="4pyrrole_Mease_sub1"/>
</dbReference>
<dbReference type="PANTHER" id="PTHR47036:SF1">
    <property type="entry name" value="COBALT-FACTOR III C(17)-METHYLTRANSFERASE-RELATED"/>
    <property type="match status" value="1"/>
</dbReference>
<dbReference type="Gene3D" id="3.30.420.180">
    <property type="entry name" value="CobE/GbiG C-terminal domain"/>
    <property type="match status" value="1"/>
</dbReference>
<feature type="domain" description="Tetrapyrrole methylase" evidence="6">
    <location>
        <begin position="342"/>
        <end position="553"/>
    </location>
</feature>
<dbReference type="SUPFAM" id="SSF159672">
    <property type="entry name" value="CbiG N-terminal domain-like"/>
    <property type="match status" value="1"/>
</dbReference>
<dbReference type="InterPro" id="IPR051810">
    <property type="entry name" value="Precorrin_MeTrfase"/>
</dbReference>
<dbReference type="InterPro" id="IPR035996">
    <property type="entry name" value="4pyrrol_Methylase_sf"/>
</dbReference>
<proteinExistence type="predicted"/>
<keyword evidence="3 9" id="KW-0489">Methyltransferase</keyword>
<feature type="domain" description="Cobalamin synthesis G N-terminal" evidence="8">
    <location>
        <begin position="45"/>
        <end position="124"/>
    </location>
</feature>
<keyword evidence="4 9" id="KW-0808">Transferase</keyword>
<evidence type="ECO:0000256" key="3">
    <source>
        <dbReference type="ARBA" id="ARBA00022603"/>
    </source>
</evidence>
<dbReference type="Pfam" id="PF11760">
    <property type="entry name" value="CbiG_N"/>
    <property type="match status" value="1"/>
</dbReference>
<dbReference type="AlphaFoldDB" id="A0A964T5W5"/>
<dbReference type="GO" id="GO:0030789">
    <property type="term" value="F:precorrin-3B C17-methyltransferase activity"/>
    <property type="evidence" value="ECO:0007669"/>
    <property type="project" value="UniProtKB-EC"/>
</dbReference>
<evidence type="ECO:0000256" key="2">
    <source>
        <dbReference type="ARBA" id="ARBA00022573"/>
    </source>
</evidence>
<dbReference type="EC" id="2.1.1.131" evidence="9"/>
<sequence length="595" mass="60644">MRPAVLALTEAGLATGRRVSALLGGELHAREPLAGDVPFRDFAAHLRSLFAAGRPIVGLCAAGILVRVLAPLLADKRAEPPVLAISEDGASIVPLLGGHCGANDLARRLAAGLGGHAAITTAGDARFGVALDAPPPGWVIANPHDAKPVMASLLAGASARLEGDAPWLAESGIPVADDGAVRLVATVAAQAGDAATLVYHPKRLVVGLGSERGAAPAEIAGLVFDALASAGLAAGAVACVASVDLKADEPGILAAADTLGVPARFFAAARLEAETPRLANPSGVVFAEIGCHGVAEAAALAAAGPAGELVVPKRKSARATCAVALAPAPVDPRAVGRARGRLAVVGIGPGSADWLTPEARRLLEEADALVGYGLYLDLIAGVNQAAERFTSDLGAEEARVRQALLLAGAGRSVALVSSGDAGIYALATLVFECLERGGLPDGARRAEVMVSPGISAMQAAAARIGAPLGHDFCAISLSDLLTDWAAIEARIRAAAEADFVVAFYNPVSRRRRTQLAAAKAILLERRPPGTPVVIARNLGRDGERVEAVTLADLDPERIDMLTLVLVGASSSRRIEAAGRSWIYTPRGYAKKRGAE</sequence>
<evidence type="ECO:0000256" key="1">
    <source>
        <dbReference type="ARBA" id="ARBA00004953"/>
    </source>
</evidence>
<dbReference type="GO" id="GO:0032259">
    <property type="term" value="P:methylation"/>
    <property type="evidence" value="ECO:0007669"/>
    <property type="project" value="UniProtKB-KW"/>
</dbReference>
<dbReference type="InterPro" id="IPR021744">
    <property type="entry name" value="CbiG_N"/>
</dbReference>
<dbReference type="Proteomes" id="UP000773614">
    <property type="component" value="Unassembled WGS sequence"/>
</dbReference>
<evidence type="ECO:0000313" key="9">
    <source>
        <dbReference type="EMBL" id="MYZ48012.1"/>
    </source>
</evidence>
<evidence type="ECO:0000313" key="10">
    <source>
        <dbReference type="Proteomes" id="UP000773614"/>
    </source>
</evidence>
<gene>
    <name evidence="9" type="primary">cobJ</name>
    <name evidence="9" type="ORF">E4O86_09845</name>
</gene>
<keyword evidence="2" id="KW-0169">Cobalamin biosynthesis</keyword>